<dbReference type="SUPFAM" id="SSF53167">
    <property type="entry name" value="Purine and uridine phosphorylases"/>
    <property type="match status" value="1"/>
</dbReference>
<dbReference type="NCBIfam" id="NF004079">
    <property type="entry name" value="PRK05584.1"/>
    <property type="match status" value="1"/>
</dbReference>
<evidence type="ECO:0000313" key="8">
    <source>
        <dbReference type="EMBL" id="ATV60176.1"/>
    </source>
</evidence>
<accession>A0A2D3NYU5</accession>
<dbReference type="NCBIfam" id="TIGR01704">
    <property type="entry name" value="MTA_SAH-Nsdase"/>
    <property type="match status" value="1"/>
</dbReference>
<dbReference type="GO" id="GO:0019509">
    <property type="term" value="P:L-methionine salvage from methylthioadenosine"/>
    <property type="evidence" value="ECO:0007669"/>
    <property type="project" value="UniProtKB-UniPathway"/>
</dbReference>
<organism evidence="8 9">
    <name type="scientific">Fusobacterium pseudoperiodonticum</name>
    <dbReference type="NCBI Taxonomy" id="2663009"/>
    <lineage>
        <taxon>Bacteria</taxon>
        <taxon>Fusobacteriati</taxon>
        <taxon>Fusobacteriota</taxon>
        <taxon>Fusobacteriia</taxon>
        <taxon>Fusobacteriales</taxon>
        <taxon>Fusobacteriaceae</taxon>
        <taxon>Fusobacterium</taxon>
    </lineage>
</organism>
<dbReference type="InterPro" id="IPR010049">
    <property type="entry name" value="MTA_SAH_Nsdase"/>
</dbReference>
<dbReference type="Gene3D" id="3.40.50.1580">
    <property type="entry name" value="Nucleoside phosphorylase domain"/>
    <property type="match status" value="1"/>
</dbReference>
<dbReference type="GO" id="GO:0005829">
    <property type="term" value="C:cytosol"/>
    <property type="evidence" value="ECO:0007669"/>
    <property type="project" value="TreeGrafter"/>
</dbReference>
<keyword evidence="5" id="KW-0486">Methionine biosynthesis</keyword>
<dbReference type="GO" id="GO:0019284">
    <property type="term" value="P:L-methionine salvage from S-adenosylmethionine"/>
    <property type="evidence" value="ECO:0007669"/>
    <property type="project" value="TreeGrafter"/>
</dbReference>
<evidence type="ECO:0000256" key="6">
    <source>
        <dbReference type="ARBA" id="ARBA00050313"/>
    </source>
</evidence>
<keyword evidence="3" id="KW-0028">Amino-acid biosynthesis</keyword>
<dbReference type="FunFam" id="3.40.50.1580:FF:000001">
    <property type="entry name" value="MTA/SAH nucleosidase family protein"/>
    <property type="match status" value="1"/>
</dbReference>
<dbReference type="UniPathway" id="UPA00904">
    <property type="reaction ID" value="UER00871"/>
</dbReference>
<dbReference type="PANTHER" id="PTHR46832:SF1">
    <property type="entry name" value="5'-METHYLTHIOADENOSINE_S-ADENOSYLHOMOCYSTEINE NUCLEOSIDASE"/>
    <property type="match status" value="1"/>
</dbReference>
<dbReference type="Pfam" id="PF01048">
    <property type="entry name" value="PNP_UDP_1"/>
    <property type="match status" value="1"/>
</dbReference>
<keyword evidence="4" id="KW-0378">Hydrolase</keyword>
<evidence type="ECO:0000259" key="7">
    <source>
        <dbReference type="Pfam" id="PF01048"/>
    </source>
</evidence>
<dbReference type="EC" id="3.2.2.9" evidence="2"/>
<comment type="catalytic activity">
    <reaction evidence="6">
        <text>5'-deoxyadenosine + H2O = 5-deoxy-D-ribose + adenine</text>
        <dbReference type="Rhea" id="RHEA:29859"/>
        <dbReference type="ChEBI" id="CHEBI:15377"/>
        <dbReference type="ChEBI" id="CHEBI:16708"/>
        <dbReference type="ChEBI" id="CHEBI:17319"/>
        <dbReference type="ChEBI" id="CHEBI:149540"/>
        <dbReference type="EC" id="3.2.2.9"/>
    </reaction>
    <physiologicalReaction direction="left-to-right" evidence="6">
        <dbReference type="Rhea" id="RHEA:29860"/>
    </physiologicalReaction>
</comment>
<dbReference type="PANTHER" id="PTHR46832">
    <property type="entry name" value="5'-METHYLTHIOADENOSINE/S-ADENOSYLHOMOCYSTEINE NUCLEOSIDASE"/>
    <property type="match status" value="1"/>
</dbReference>
<gene>
    <name evidence="8" type="ORF">CTM72_10955</name>
</gene>
<evidence type="ECO:0000256" key="3">
    <source>
        <dbReference type="ARBA" id="ARBA00022605"/>
    </source>
</evidence>
<dbReference type="InterPro" id="IPR000845">
    <property type="entry name" value="Nucleoside_phosphorylase_d"/>
</dbReference>
<name>A0A2D3NYU5_9FUSO</name>
<dbReference type="AlphaFoldDB" id="A0A2D3NYU5"/>
<comment type="pathway">
    <text evidence="1">Amino-acid biosynthesis; L-methionine biosynthesis via salvage pathway; S-methyl-5-thio-alpha-D-ribose 1-phosphate from S-methyl-5'-thioadenosine (hydrolase route): step 1/2.</text>
</comment>
<evidence type="ECO:0000256" key="5">
    <source>
        <dbReference type="ARBA" id="ARBA00023167"/>
    </source>
</evidence>
<evidence type="ECO:0000256" key="2">
    <source>
        <dbReference type="ARBA" id="ARBA00011974"/>
    </source>
</evidence>
<protein>
    <recommendedName>
        <fullName evidence="2">adenosylhomocysteine nucleosidase</fullName>
        <ecNumber evidence="2">3.2.2.9</ecNumber>
    </recommendedName>
</protein>
<evidence type="ECO:0000256" key="1">
    <source>
        <dbReference type="ARBA" id="ARBA00004945"/>
    </source>
</evidence>
<feature type="domain" description="Nucleoside phosphorylase" evidence="7">
    <location>
        <begin position="6"/>
        <end position="233"/>
    </location>
</feature>
<evidence type="ECO:0000313" key="9">
    <source>
        <dbReference type="Proteomes" id="UP000230056"/>
    </source>
</evidence>
<sequence length="237" mass="25897">MEVKMKIGIIGAMHEEIVELKTSMTDINEIEISNLKFYEGKLCSKDVILVESGIGKVNAAISTTLLISNFKVDKIIFTGVAGAVNPDIKVTDIVIATDLVESDMDVTAGGNYKLGEIPRMKSSNFKADPYLFTLADSVATKLFGTERVHKGRIISRDEFVASSEKVKKLREIFEAECVEMEGAAVAHVCEVLNIPFIVLRSISDKADDEAGMTFDEFVKIAAKNSKSIVEGILSIIK</sequence>
<evidence type="ECO:0000256" key="4">
    <source>
        <dbReference type="ARBA" id="ARBA00022801"/>
    </source>
</evidence>
<dbReference type="CDD" id="cd09008">
    <property type="entry name" value="MTAN"/>
    <property type="match status" value="1"/>
</dbReference>
<dbReference type="GO" id="GO:0008782">
    <property type="term" value="F:adenosylhomocysteine nucleosidase activity"/>
    <property type="evidence" value="ECO:0007669"/>
    <property type="project" value="UniProtKB-EC"/>
</dbReference>
<proteinExistence type="predicted"/>
<dbReference type="Proteomes" id="UP000230056">
    <property type="component" value="Chromosome"/>
</dbReference>
<dbReference type="EMBL" id="CP024699">
    <property type="protein sequence ID" value="ATV60176.1"/>
    <property type="molecule type" value="Genomic_DNA"/>
</dbReference>
<dbReference type="GO" id="GO:0008930">
    <property type="term" value="F:methylthioadenosine nucleosidase activity"/>
    <property type="evidence" value="ECO:0007669"/>
    <property type="project" value="InterPro"/>
</dbReference>
<reference evidence="8 9" key="1">
    <citation type="submission" date="2017-11" db="EMBL/GenBank/DDBJ databases">
        <title>Genome sequencing of Fusobacterium periodonticum KCOM 1261.</title>
        <authorList>
            <person name="Kook J.-K."/>
            <person name="Park S.-N."/>
            <person name="Lim Y.K."/>
        </authorList>
    </citation>
    <scope>NUCLEOTIDE SEQUENCE [LARGE SCALE GENOMIC DNA]</scope>
    <source>
        <strain evidence="8 9">KCOM 1261</strain>
    </source>
</reference>
<dbReference type="GO" id="GO:0009164">
    <property type="term" value="P:nucleoside catabolic process"/>
    <property type="evidence" value="ECO:0007669"/>
    <property type="project" value="InterPro"/>
</dbReference>
<dbReference type="InterPro" id="IPR035994">
    <property type="entry name" value="Nucleoside_phosphorylase_sf"/>
</dbReference>